<reference evidence="1 2" key="1">
    <citation type="submission" date="2018-09" db="EMBL/GenBank/DDBJ databases">
        <title>Hymenobacter medium sp. nov., isolated from R2A medium.</title>
        <authorList>
            <person name="Yingchao G."/>
        </authorList>
    </citation>
    <scope>NUCLEOTIDE SEQUENCE [LARGE SCALE GENOMIC DNA]</scope>
    <source>
        <strain evidence="2">sh-6</strain>
    </source>
</reference>
<dbReference type="EMBL" id="CP032317">
    <property type="protein sequence ID" value="AYA38564.1"/>
    <property type="molecule type" value="Genomic_DNA"/>
</dbReference>
<accession>A0A3B7R395</accession>
<protein>
    <submittedName>
        <fullName evidence="1">Ferritin-like domain-containing protein</fullName>
    </submittedName>
</protein>
<dbReference type="SUPFAM" id="SSF47240">
    <property type="entry name" value="Ferritin-like"/>
    <property type="match status" value="1"/>
</dbReference>
<dbReference type="OrthoDB" id="954262at2"/>
<evidence type="ECO:0000313" key="2">
    <source>
        <dbReference type="Proteomes" id="UP000262802"/>
    </source>
</evidence>
<dbReference type="Pfam" id="PF13668">
    <property type="entry name" value="Ferritin_2"/>
    <property type="match status" value="1"/>
</dbReference>
<gene>
    <name evidence="1" type="ORF">D3Y59_16830</name>
</gene>
<sequence length="295" mass="31214">MNLLSLLNQLATADASEQPTARRGALTQLARTAAATLPLALGAVAQPAMAQRAGTQLDALLLLLQVEWLQDEFYSRVLGDIAVTPPVSASLVPADIQPDLTLIRAQQRQHIVRFEALIANSGGQIPARPRYDFTGSRGGTQAAAFADVFSNTETMLAVAQTLEDLSVRAYLGQLAALLSNDALLVLANRGLATEARHAAHLRQLRRQRGAAVKHWVSGTDNGGPVPTATAPVYAGEDRVRQLVTVSREIDLTTLTPLLPITPALTDAEKRAAATEALDEPLTAAAVQAVVALFTA</sequence>
<dbReference type="Proteomes" id="UP000262802">
    <property type="component" value="Chromosome"/>
</dbReference>
<keyword evidence="2" id="KW-1185">Reference proteome</keyword>
<organism evidence="1 2">
    <name type="scientific">Hymenobacter oligotrophus</name>
    <dbReference type="NCBI Taxonomy" id="2319843"/>
    <lineage>
        <taxon>Bacteria</taxon>
        <taxon>Pseudomonadati</taxon>
        <taxon>Bacteroidota</taxon>
        <taxon>Cytophagia</taxon>
        <taxon>Cytophagales</taxon>
        <taxon>Hymenobacteraceae</taxon>
        <taxon>Hymenobacter</taxon>
    </lineage>
</organism>
<evidence type="ECO:0000313" key="1">
    <source>
        <dbReference type="EMBL" id="AYA38564.1"/>
    </source>
</evidence>
<dbReference type="AlphaFoldDB" id="A0A3B7R395"/>
<proteinExistence type="predicted"/>
<dbReference type="InterPro" id="IPR009078">
    <property type="entry name" value="Ferritin-like_SF"/>
</dbReference>
<name>A0A3B7R395_9BACT</name>
<dbReference type="KEGG" id="hyh:D3Y59_16830"/>